<proteinExistence type="predicted"/>
<dbReference type="AlphaFoldDB" id="A0A6L9UDH7"/>
<dbReference type="EMBL" id="WUEY01000024">
    <property type="protein sequence ID" value="NEI74003.1"/>
    <property type="molecule type" value="Genomic_DNA"/>
</dbReference>
<dbReference type="Gene3D" id="2.40.400.10">
    <property type="entry name" value="Acetoacetate decarboxylase-like"/>
    <property type="match status" value="1"/>
</dbReference>
<reference evidence="1 2" key="1">
    <citation type="submission" date="2019-12" db="EMBL/GenBank/DDBJ databases">
        <title>Rhizobium genotypes associated with high levels of biological nitrogen fixation by grain legumes in a temperate-maritime cropping system.</title>
        <authorList>
            <person name="Maluk M."/>
            <person name="Francesc Ferrando Molina F."/>
            <person name="Lopez Del Egido L."/>
            <person name="Lafos M."/>
            <person name="Langarica-Fuentes A."/>
            <person name="Gebre Yohannes G."/>
            <person name="Young M.W."/>
            <person name="Martin P."/>
            <person name="Gantlett R."/>
            <person name="Kenicer G."/>
            <person name="Hawes C."/>
            <person name="Begg G.S."/>
            <person name="Quilliam R.S."/>
            <person name="Squire G.R."/>
            <person name="Poole P.S."/>
            <person name="Young P.W."/>
            <person name="Iannetta P.M."/>
            <person name="James E.K."/>
        </authorList>
    </citation>
    <scope>NUCLEOTIDE SEQUENCE [LARGE SCALE GENOMIC DNA]</scope>
    <source>
        <strain evidence="1 2">JHI1118</strain>
    </source>
</reference>
<dbReference type="InterPro" id="IPR010451">
    <property type="entry name" value="Acetoacetate_decarboxylase"/>
</dbReference>
<evidence type="ECO:0000313" key="2">
    <source>
        <dbReference type="Proteomes" id="UP000483035"/>
    </source>
</evidence>
<dbReference type="Pfam" id="PF06314">
    <property type="entry name" value="ADC"/>
    <property type="match status" value="1"/>
</dbReference>
<organism evidence="1 2">
    <name type="scientific">Rhizobium lusitanum</name>
    <dbReference type="NCBI Taxonomy" id="293958"/>
    <lineage>
        <taxon>Bacteria</taxon>
        <taxon>Pseudomonadati</taxon>
        <taxon>Pseudomonadota</taxon>
        <taxon>Alphaproteobacteria</taxon>
        <taxon>Hyphomicrobiales</taxon>
        <taxon>Rhizobiaceae</taxon>
        <taxon>Rhizobium/Agrobacterium group</taxon>
        <taxon>Rhizobium</taxon>
    </lineage>
</organism>
<dbReference type="Proteomes" id="UP000483035">
    <property type="component" value="Unassembled WGS sequence"/>
</dbReference>
<dbReference type="GO" id="GO:0016829">
    <property type="term" value="F:lyase activity"/>
    <property type="evidence" value="ECO:0007669"/>
    <property type="project" value="InterPro"/>
</dbReference>
<gene>
    <name evidence="1" type="ORF">GR212_31060</name>
</gene>
<evidence type="ECO:0000313" key="1">
    <source>
        <dbReference type="EMBL" id="NEI74003.1"/>
    </source>
</evidence>
<dbReference type="RefSeq" id="WP_163992838.1">
    <property type="nucleotide sequence ID" value="NZ_WUEY01000024.1"/>
</dbReference>
<sequence length="231" mass="25185">MSQQAYTLPQRAPLYQAPPFDYKAFAKVSVFCRVDEAAIRAALPTQFDLRGDVIEFFIMDVPAGGSLGSYAEGGIVVPMNYQGRPGGHVLYEIVTNDDSMAVGREVWGYPKKMGEVDWNATDTSVSAKLSRRGTSLIEIDFKADGPAFDKPVLHPRFQTRIIPSPENAAAETQIIENSLGQSETLRHAFGKADIKIGGNANDPFSDFHIREVVGAEMVVANFVLAFGKIIG</sequence>
<dbReference type="SUPFAM" id="SSF160104">
    <property type="entry name" value="Acetoacetate decarboxylase-like"/>
    <property type="match status" value="1"/>
</dbReference>
<dbReference type="InterPro" id="IPR023375">
    <property type="entry name" value="ADC_dom_sf"/>
</dbReference>
<comment type="caution">
    <text evidence="1">The sequence shown here is derived from an EMBL/GenBank/DDBJ whole genome shotgun (WGS) entry which is preliminary data.</text>
</comment>
<evidence type="ECO:0008006" key="3">
    <source>
        <dbReference type="Google" id="ProtNLM"/>
    </source>
</evidence>
<accession>A0A6L9UDH7</accession>
<protein>
    <recommendedName>
        <fullName evidence="3">Acetoacetate decarboxylase</fullName>
    </recommendedName>
</protein>
<name>A0A6L9UDH7_9HYPH</name>